<organism evidence="1 2">
    <name type="scientific">Fontibacter flavus</name>
    <dbReference type="NCBI Taxonomy" id="654838"/>
    <lineage>
        <taxon>Bacteria</taxon>
        <taxon>Pseudomonadati</taxon>
        <taxon>Bacteroidota</taxon>
        <taxon>Cytophagia</taxon>
        <taxon>Cytophagales</taxon>
        <taxon>Cyclobacteriaceae</taxon>
        <taxon>Fontibacter</taxon>
    </lineage>
</organism>
<gene>
    <name evidence="1" type="ORF">ACFFIP_03605</name>
</gene>
<accession>A0ABV6FPG6</accession>
<proteinExistence type="predicted"/>
<dbReference type="EMBL" id="JBHLWI010000007">
    <property type="protein sequence ID" value="MFC0261753.1"/>
    <property type="molecule type" value="Genomic_DNA"/>
</dbReference>
<name>A0ABV6FPG6_9BACT</name>
<comment type="caution">
    <text evidence="1">The sequence shown here is derived from an EMBL/GenBank/DDBJ whole genome shotgun (WGS) entry which is preliminary data.</text>
</comment>
<keyword evidence="2" id="KW-1185">Reference proteome</keyword>
<dbReference type="RefSeq" id="WP_382386196.1">
    <property type="nucleotide sequence ID" value="NZ_JBHLWI010000007.1"/>
</dbReference>
<protein>
    <submittedName>
        <fullName evidence="1">Uncharacterized protein</fullName>
    </submittedName>
</protein>
<reference evidence="1 2" key="1">
    <citation type="submission" date="2024-09" db="EMBL/GenBank/DDBJ databases">
        <authorList>
            <person name="Sun Q."/>
            <person name="Mori K."/>
        </authorList>
    </citation>
    <scope>NUCLEOTIDE SEQUENCE [LARGE SCALE GENOMIC DNA]</scope>
    <source>
        <strain evidence="1 2">CCM 7650</strain>
    </source>
</reference>
<evidence type="ECO:0000313" key="2">
    <source>
        <dbReference type="Proteomes" id="UP001589797"/>
    </source>
</evidence>
<sequence>MAIALDNLRVGRFYELTNMGEKRKIEILARLSGSNFQVKDMDTTEVYTLEELLRWGKGKDYELDEIIVESSRGLVPKQF</sequence>
<dbReference type="Proteomes" id="UP001589797">
    <property type="component" value="Unassembled WGS sequence"/>
</dbReference>
<evidence type="ECO:0000313" key="1">
    <source>
        <dbReference type="EMBL" id="MFC0261753.1"/>
    </source>
</evidence>